<name>A0A1H7G9I8_9RHOB</name>
<evidence type="ECO:0000313" key="2">
    <source>
        <dbReference type="Proteomes" id="UP000199582"/>
    </source>
</evidence>
<dbReference type="AlphaFoldDB" id="A0A1H7G9I8"/>
<gene>
    <name evidence="1" type="ORF">SAMN05443999_101213</name>
</gene>
<dbReference type="EMBL" id="FOAG01000001">
    <property type="protein sequence ID" value="SEK32445.1"/>
    <property type="molecule type" value="Genomic_DNA"/>
</dbReference>
<reference evidence="1 2" key="1">
    <citation type="submission" date="2016-10" db="EMBL/GenBank/DDBJ databases">
        <authorList>
            <person name="de Groot N.N."/>
        </authorList>
    </citation>
    <scope>NUCLEOTIDE SEQUENCE [LARGE SCALE GENOMIC DNA]</scope>
    <source>
        <strain evidence="1 2">DSM 100674</strain>
    </source>
</reference>
<keyword evidence="2" id="KW-1185">Reference proteome</keyword>
<sequence>MKKTTLYVRLVREIALTALVLIKLGQTVYALVGLALNYRLFRSEKLHP</sequence>
<organism evidence="1 2">
    <name type="scientific">Roseovarius azorensis</name>
    <dbReference type="NCBI Taxonomy" id="1287727"/>
    <lineage>
        <taxon>Bacteria</taxon>
        <taxon>Pseudomonadati</taxon>
        <taxon>Pseudomonadota</taxon>
        <taxon>Alphaproteobacteria</taxon>
        <taxon>Rhodobacterales</taxon>
        <taxon>Roseobacteraceae</taxon>
        <taxon>Roseovarius</taxon>
    </lineage>
</organism>
<accession>A0A1H7G9I8</accession>
<evidence type="ECO:0000313" key="1">
    <source>
        <dbReference type="EMBL" id="SEK32445.1"/>
    </source>
</evidence>
<proteinExistence type="predicted"/>
<protein>
    <submittedName>
        <fullName evidence="1">Uncharacterized protein</fullName>
    </submittedName>
</protein>
<dbReference type="Proteomes" id="UP000199582">
    <property type="component" value="Unassembled WGS sequence"/>
</dbReference>